<dbReference type="STRING" id="660518.SAMN05216218_1266"/>
<reference evidence="2" key="1">
    <citation type="submission" date="2016-10" db="EMBL/GenBank/DDBJ databases">
        <authorList>
            <person name="Varghese N."/>
            <person name="Submissions S."/>
        </authorList>
    </citation>
    <scope>NUCLEOTIDE SEQUENCE [LARGE SCALE GENOMIC DNA]</scope>
    <source>
        <strain evidence="2">IBRC-M 10760</strain>
    </source>
</reference>
<evidence type="ECO:0000313" key="1">
    <source>
        <dbReference type="EMBL" id="SDG35135.1"/>
    </source>
</evidence>
<protein>
    <submittedName>
        <fullName evidence="1">Uncharacterized protein</fullName>
    </submittedName>
</protein>
<dbReference type="EMBL" id="FNBK01000026">
    <property type="protein sequence ID" value="SDG35135.1"/>
    <property type="molecule type" value="Genomic_DNA"/>
</dbReference>
<evidence type="ECO:0000313" key="2">
    <source>
        <dbReference type="Proteomes" id="UP000199076"/>
    </source>
</evidence>
<accession>A0A1G7TIQ6</accession>
<keyword evidence="2" id="KW-1185">Reference proteome</keyword>
<organism evidence="1 2">
    <name type="scientific">Halorientalis regularis</name>
    <dbReference type="NCBI Taxonomy" id="660518"/>
    <lineage>
        <taxon>Archaea</taxon>
        <taxon>Methanobacteriati</taxon>
        <taxon>Methanobacteriota</taxon>
        <taxon>Stenosarchaea group</taxon>
        <taxon>Halobacteria</taxon>
        <taxon>Halobacteriales</taxon>
        <taxon>Haloarculaceae</taxon>
        <taxon>Halorientalis</taxon>
    </lineage>
</organism>
<gene>
    <name evidence="1" type="ORF">SAMN05216218_1266</name>
</gene>
<proteinExistence type="predicted"/>
<sequence length="74" mass="8751">MNRRDGMVSRLETIPQKRAYSPGASIYDTSRAALTRDWRNRSRGKYVQNPIRHRIGREWCELPDHGLLLFEFGF</sequence>
<dbReference type="Proteomes" id="UP000199076">
    <property type="component" value="Unassembled WGS sequence"/>
</dbReference>
<dbReference type="AlphaFoldDB" id="A0A1G7TIQ6"/>
<name>A0A1G7TIQ6_9EURY</name>